<name>A0A0R2HN80_CARDV</name>
<dbReference type="GO" id="GO:0008408">
    <property type="term" value="F:3'-5' exonuclease activity"/>
    <property type="evidence" value="ECO:0007669"/>
    <property type="project" value="UniProtKB-UniRule"/>
</dbReference>
<dbReference type="EMBL" id="JQBS01000035">
    <property type="protein sequence ID" value="KRN54368.1"/>
    <property type="molecule type" value="Genomic_DNA"/>
</dbReference>
<dbReference type="InterPro" id="IPR014013">
    <property type="entry name" value="Helic_SF1/SF2_ATP-bd_DinG/Rad3"/>
</dbReference>
<dbReference type="PROSITE" id="PS51193">
    <property type="entry name" value="HELICASE_ATP_BIND_2"/>
    <property type="match status" value="1"/>
</dbReference>
<dbReference type="GO" id="GO:0003677">
    <property type="term" value="F:DNA binding"/>
    <property type="evidence" value="ECO:0007669"/>
    <property type="project" value="InterPro"/>
</dbReference>
<dbReference type="InterPro" id="IPR045028">
    <property type="entry name" value="DinG/Rad3-like"/>
</dbReference>
<dbReference type="EC" id="3.1.-.-" evidence="10 11"/>
<comment type="function">
    <text evidence="10 11">3'-5' exonuclease.</text>
</comment>
<dbReference type="InterPro" id="IPR014001">
    <property type="entry name" value="Helicase_ATP-bd"/>
</dbReference>
<keyword evidence="1" id="KW-0808">Transferase</keyword>
<protein>
    <recommendedName>
        <fullName evidence="10 11">3'-5' exonuclease DinG</fullName>
        <ecNumber evidence="10 11">3.1.-.-</ecNumber>
    </recommendedName>
</protein>
<gene>
    <name evidence="10 11" type="primary">dinG</name>
    <name evidence="14" type="ORF">IV74_GL001949</name>
</gene>
<dbReference type="eggNOG" id="COG1199">
    <property type="taxonomic scope" value="Bacteria"/>
</dbReference>
<keyword evidence="6 10" id="KW-0378">Hydrolase</keyword>
<proteinExistence type="inferred from homology"/>
<feature type="domain" description="Helicase ATP-binding" evidence="12">
    <location>
        <begin position="276"/>
        <end position="502"/>
    </location>
</feature>
<evidence type="ECO:0000256" key="7">
    <source>
        <dbReference type="ARBA" id="ARBA00022839"/>
    </source>
</evidence>
<evidence type="ECO:0000259" key="13">
    <source>
        <dbReference type="PROSITE" id="PS51193"/>
    </source>
</evidence>
<keyword evidence="14" id="KW-0347">Helicase</keyword>
<dbReference type="Gene3D" id="3.30.420.10">
    <property type="entry name" value="Ribonuclease H-like superfamily/Ribonuclease H"/>
    <property type="match status" value="1"/>
</dbReference>
<dbReference type="eggNOG" id="COG0847">
    <property type="taxonomic scope" value="Bacteria"/>
</dbReference>
<organism evidence="14 15">
    <name type="scientific">Carnobacterium divergens DSM 20623</name>
    <dbReference type="NCBI Taxonomy" id="1449336"/>
    <lineage>
        <taxon>Bacteria</taxon>
        <taxon>Bacillati</taxon>
        <taxon>Bacillota</taxon>
        <taxon>Bacilli</taxon>
        <taxon>Lactobacillales</taxon>
        <taxon>Carnobacteriaceae</taxon>
        <taxon>Carnobacterium</taxon>
    </lineage>
</organism>
<reference evidence="14 15" key="1">
    <citation type="journal article" date="2015" name="Genome Announc.">
        <title>Expanding the biotechnology potential of lactobacilli through comparative genomics of 213 strains and associated genera.</title>
        <authorList>
            <person name="Sun Z."/>
            <person name="Harris H.M."/>
            <person name="McCann A."/>
            <person name="Guo C."/>
            <person name="Argimon S."/>
            <person name="Zhang W."/>
            <person name="Yang X."/>
            <person name="Jeffery I.B."/>
            <person name="Cooney J.C."/>
            <person name="Kagawa T.F."/>
            <person name="Liu W."/>
            <person name="Song Y."/>
            <person name="Salvetti E."/>
            <person name="Wrobel A."/>
            <person name="Rasinkangas P."/>
            <person name="Parkhill J."/>
            <person name="Rea M.C."/>
            <person name="O'Sullivan O."/>
            <person name="Ritari J."/>
            <person name="Douillard F.P."/>
            <person name="Paul Ross R."/>
            <person name="Yang R."/>
            <person name="Briner A.E."/>
            <person name="Felis G.E."/>
            <person name="de Vos W.M."/>
            <person name="Barrangou R."/>
            <person name="Klaenhammer T.R."/>
            <person name="Caufield P.W."/>
            <person name="Cui Y."/>
            <person name="Zhang H."/>
            <person name="O'Toole P.W."/>
        </authorList>
    </citation>
    <scope>NUCLEOTIDE SEQUENCE [LARGE SCALE GENOMIC DNA]</scope>
    <source>
        <strain evidence="14 15">DSM 20623</strain>
    </source>
</reference>
<keyword evidence="3" id="KW-0235">DNA replication</keyword>
<dbReference type="HAMAP" id="MF_02206">
    <property type="entry name" value="DinG_exonucl"/>
    <property type="match status" value="1"/>
</dbReference>
<evidence type="ECO:0000256" key="8">
    <source>
        <dbReference type="ARBA" id="ARBA00022840"/>
    </source>
</evidence>
<dbReference type="PANTHER" id="PTHR11472">
    <property type="entry name" value="DNA REPAIR DEAD HELICASE RAD3/XP-D SUBFAMILY MEMBER"/>
    <property type="match status" value="1"/>
</dbReference>
<dbReference type="SMART" id="SM00487">
    <property type="entry name" value="DEXDc"/>
    <property type="match status" value="1"/>
</dbReference>
<dbReference type="NCBIfam" id="NF005981">
    <property type="entry name" value="PRK08074.1"/>
    <property type="match status" value="1"/>
</dbReference>
<dbReference type="FunFam" id="3.30.420.10:FF:000045">
    <property type="entry name" value="3'-5' exonuclease DinG"/>
    <property type="match status" value="1"/>
</dbReference>
<dbReference type="SMART" id="SM00491">
    <property type="entry name" value="HELICc2"/>
    <property type="match status" value="1"/>
</dbReference>
<evidence type="ECO:0000313" key="14">
    <source>
        <dbReference type="EMBL" id="KRN54368.1"/>
    </source>
</evidence>
<dbReference type="AlphaFoldDB" id="A0A0R2HN80"/>
<keyword evidence="8 10" id="KW-0067">ATP-binding</keyword>
<feature type="domain" description="Helicase ATP-binding" evidence="13">
    <location>
        <begin position="252"/>
        <end position="513"/>
    </location>
</feature>
<dbReference type="Pfam" id="PF00929">
    <property type="entry name" value="RNase_T"/>
    <property type="match status" value="1"/>
</dbReference>
<dbReference type="InterPro" id="IPR012337">
    <property type="entry name" value="RNaseH-like_sf"/>
</dbReference>
<dbReference type="InterPro" id="IPR006555">
    <property type="entry name" value="ATP-dep_Helicase_C"/>
</dbReference>
<dbReference type="GO" id="GO:0016818">
    <property type="term" value="F:hydrolase activity, acting on acid anhydrides, in phosphorus-containing anhydrides"/>
    <property type="evidence" value="ECO:0007669"/>
    <property type="project" value="InterPro"/>
</dbReference>
<comment type="caution">
    <text evidence="14">The sequence shown here is derived from an EMBL/GenBank/DDBJ whole genome shotgun (WGS) entry which is preliminary data.</text>
</comment>
<dbReference type="GO" id="GO:0006260">
    <property type="term" value="P:DNA replication"/>
    <property type="evidence" value="ECO:0007669"/>
    <property type="project" value="UniProtKB-KW"/>
</dbReference>
<dbReference type="SMART" id="SM00479">
    <property type="entry name" value="EXOIII"/>
    <property type="match status" value="1"/>
</dbReference>
<dbReference type="GO" id="GO:0003678">
    <property type="term" value="F:DNA helicase activity"/>
    <property type="evidence" value="ECO:0007669"/>
    <property type="project" value="TreeGrafter"/>
</dbReference>
<keyword evidence="9" id="KW-0239">DNA-directed DNA polymerase</keyword>
<dbReference type="GO" id="GO:0005524">
    <property type="term" value="F:ATP binding"/>
    <property type="evidence" value="ECO:0007669"/>
    <property type="project" value="UniProtKB-UniRule"/>
</dbReference>
<keyword evidence="7 10" id="KW-0269">Exonuclease</keyword>
<dbReference type="InterPro" id="IPR027417">
    <property type="entry name" value="P-loop_NTPase"/>
</dbReference>
<dbReference type="Pfam" id="PF13307">
    <property type="entry name" value="Helicase_C_2"/>
    <property type="match status" value="1"/>
</dbReference>
<evidence type="ECO:0000256" key="2">
    <source>
        <dbReference type="ARBA" id="ARBA00022695"/>
    </source>
</evidence>
<comment type="similarity">
    <text evidence="10 11">Belongs to the helicase family. DinG subfamily. Type 2 sub-subfamily.</text>
</comment>
<dbReference type="NCBIfam" id="TIGR01407">
    <property type="entry name" value="dinG_rel"/>
    <property type="match status" value="1"/>
</dbReference>
<evidence type="ECO:0000256" key="5">
    <source>
        <dbReference type="ARBA" id="ARBA00022741"/>
    </source>
</evidence>
<accession>A0A0R2HN80</accession>
<keyword evidence="4 10" id="KW-0540">Nuclease</keyword>
<keyword evidence="5 10" id="KW-0547">Nucleotide-binding</keyword>
<evidence type="ECO:0000259" key="12">
    <source>
        <dbReference type="PROSITE" id="PS51192"/>
    </source>
</evidence>
<dbReference type="InterPro" id="IPR006310">
    <property type="entry name" value="DinG"/>
</dbReference>
<feature type="binding site" evidence="10">
    <location>
        <begin position="289"/>
        <end position="296"/>
    </location>
    <ligand>
        <name>ATP</name>
        <dbReference type="ChEBI" id="CHEBI:30616"/>
    </ligand>
</feature>
<evidence type="ECO:0000256" key="9">
    <source>
        <dbReference type="ARBA" id="ARBA00022932"/>
    </source>
</evidence>
<dbReference type="SUPFAM" id="SSF53098">
    <property type="entry name" value="Ribonuclease H-like"/>
    <property type="match status" value="1"/>
</dbReference>
<evidence type="ECO:0000313" key="15">
    <source>
        <dbReference type="Proteomes" id="UP000051658"/>
    </source>
</evidence>
<sequence>MKKVKTKTTYAVVDIETTGGNALNGDKIIQFGCVLIEDGKIVQQFATDINPLIRIPKQIEHLTGITTKQVANAPYFEDVATTIYNLLEGCIFIAHNIQFDYQFLNNEFKQAGYPPLTLKGMDTVELAQILLPTAPSFRLTDLANQFHFQHSNPHQADSDAYVTGELFLMLQQIAMNLPLVTLEKMVELALFCSMNTNEFFIDCLEKVRSEIPPLPEALMIKDGLALQKKEIQLEQVGNWEETKNYPLSLVEKEQLFADHLVIRESQVTMMDRVYDTFQKDSNAHLAIEAATGVGKTLGYLIPLAYLADHKRPVVISTYTTLLQKQLIEKDIVQLNKLVPFNVNAAILKSKNHYLHLSRFAEEIKSETLNKNDALLKMRLLTWLTQTVTGDLDELNMTNFNGIFWKKVCHHGWLNDPREDPWYNEDFYLFAKKVVQQASIIITNHAFLCHDFKREVPELPEVDRFIIDEAHHLSDVAVAASSETFSYYQVHHALKLIGRIDSEDSYLNQFESLSKKVKSIYAYQLSNIEMSGLSLSEELAEFLDELLLICHQMATKKLDKSEEINVMLSDTIQWSLENKRKIKKISAQFTEICQLGFELVQQLIREPETLSLTESYFVEDFNVLLTSIEQQGTMFKTIFNNENPYAVTWFSYKEKSPKNSFKIKRSTINSAEFLKEHLVEQAKQIVYTGATLEIRGTFDYFEEQIGEKELDTLILASPYDYKNQARLYLPTEMGSIKSMSKKHYVESIVAQLIQLIENSQENIMVLFNAFEPLHDVYRLLQQNHLFNQREILAQGISGSRERILKRFFHANGGILLGADSFWEGVDLPGKSLRIIIVTRLPFDSPEQPFVKSKYHYLETLGENPFSVEALPKATLRLRQGLGRLIRSETDRGIMLVLDDRLFKTNYGKQMLHSLPTDLPKKELPMTEIVTEIQDFLS</sequence>
<keyword evidence="15" id="KW-1185">Reference proteome</keyword>
<dbReference type="InterPro" id="IPR013520">
    <property type="entry name" value="Ribonucl_H"/>
</dbReference>
<dbReference type="NCBIfam" id="TIGR00573">
    <property type="entry name" value="dnaq"/>
    <property type="match status" value="1"/>
</dbReference>
<keyword evidence="2" id="KW-0548">Nucleotidyltransferase</keyword>
<dbReference type="PROSITE" id="PS51192">
    <property type="entry name" value="HELICASE_ATP_BIND_1"/>
    <property type="match status" value="1"/>
</dbReference>
<dbReference type="GO" id="GO:0003887">
    <property type="term" value="F:DNA-directed DNA polymerase activity"/>
    <property type="evidence" value="ECO:0007669"/>
    <property type="project" value="UniProtKB-KW"/>
</dbReference>
<evidence type="ECO:0000256" key="6">
    <source>
        <dbReference type="ARBA" id="ARBA00022801"/>
    </source>
</evidence>
<dbReference type="PANTHER" id="PTHR11472:SF34">
    <property type="entry name" value="REGULATOR OF TELOMERE ELONGATION HELICASE 1"/>
    <property type="match status" value="1"/>
</dbReference>
<evidence type="ECO:0000256" key="11">
    <source>
        <dbReference type="RuleBase" id="RU364106"/>
    </source>
</evidence>
<evidence type="ECO:0000256" key="1">
    <source>
        <dbReference type="ARBA" id="ARBA00022679"/>
    </source>
</evidence>
<dbReference type="InterPro" id="IPR006054">
    <property type="entry name" value="DnaQ"/>
</dbReference>
<feature type="short sequence motif" description="DEAH box" evidence="10">
    <location>
        <begin position="467"/>
        <end position="470"/>
    </location>
</feature>
<dbReference type="Proteomes" id="UP000051658">
    <property type="component" value="Unassembled WGS sequence"/>
</dbReference>
<dbReference type="CDD" id="cd06127">
    <property type="entry name" value="DEDDh"/>
    <property type="match status" value="1"/>
</dbReference>
<evidence type="ECO:0000256" key="10">
    <source>
        <dbReference type="HAMAP-Rule" id="MF_02206"/>
    </source>
</evidence>
<evidence type="ECO:0000256" key="4">
    <source>
        <dbReference type="ARBA" id="ARBA00022722"/>
    </source>
</evidence>
<dbReference type="PATRIC" id="fig|1449336.4.peg.1986"/>
<dbReference type="SUPFAM" id="SSF52540">
    <property type="entry name" value="P-loop containing nucleoside triphosphate hydrolases"/>
    <property type="match status" value="1"/>
</dbReference>
<dbReference type="Gene3D" id="3.40.50.300">
    <property type="entry name" value="P-loop containing nucleotide triphosphate hydrolases"/>
    <property type="match status" value="2"/>
</dbReference>
<evidence type="ECO:0000256" key="3">
    <source>
        <dbReference type="ARBA" id="ARBA00022705"/>
    </source>
</evidence>
<dbReference type="InterPro" id="IPR036397">
    <property type="entry name" value="RNaseH_sf"/>
</dbReference>